<dbReference type="EMBL" id="JAACNO010002535">
    <property type="protein sequence ID" value="KAF4132539.1"/>
    <property type="molecule type" value="Genomic_DNA"/>
</dbReference>
<dbReference type="Proteomes" id="UP000602510">
    <property type="component" value="Unassembled WGS sequence"/>
</dbReference>
<evidence type="ECO:0000313" key="3">
    <source>
        <dbReference type="Proteomes" id="UP000602510"/>
    </source>
</evidence>
<dbReference type="AlphaFoldDB" id="A0A833T7S3"/>
<sequence>MTVTKKGLVDLISRGVTVVSGVVISAISTRVVSIWTVEDSGLMRCSTDTTFSSTELTSFPDSDPPPIFVFVLRTLTNAMAAALADIAQILTPALFFMKISVCLPSRCQSVLDH</sequence>
<keyword evidence="3" id="KW-1185">Reference proteome</keyword>
<reference evidence="1" key="1">
    <citation type="submission" date="2020-04" db="EMBL/GenBank/DDBJ databases">
        <title>Hybrid Assembly of Korean Phytophthora infestans isolates.</title>
        <authorList>
            <person name="Prokchorchik M."/>
            <person name="Lee Y."/>
            <person name="Seo J."/>
            <person name="Cho J.-H."/>
            <person name="Park Y.-E."/>
            <person name="Jang D.-C."/>
            <person name="Im J.-S."/>
            <person name="Choi J.-G."/>
            <person name="Park H.-J."/>
            <person name="Lee G.-B."/>
            <person name="Lee Y.-G."/>
            <person name="Hong S.-Y."/>
            <person name="Cho K."/>
            <person name="Sohn K.H."/>
        </authorList>
    </citation>
    <scope>NUCLEOTIDE SEQUENCE</scope>
    <source>
        <strain evidence="1">KR_1_A1</strain>
        <strain evidence="2">KR_2_A2</strain>
    </source>
</reference>
<name>A0A833T7S3_PHYIN</name>
<protein>
    <submittedName>
        <fullName evidence="1">Uncharacterized protein</fullName>
    </submittedName>
</protein>
<evidence type="ECO:0000313" key="1">
    <source>
        <dbReference type="EMBL" id="KAF4038815.1"/>
    </source>
</evidence>
<proteinExistence type="predicted"/>
<comment type="caution">
    <text evidence="1">The sequence shown here is derived from an EMBL/GenBank/DDBJ whole genome shotgun (WGS) entry which is preliminary data.</text>
</comment>
<organism evidence="1 3">
    <name type="scientific">Phytophthora infestans</name>
    <name type="common">Potato late blight agent</name>
    <name type="synonym">Botrytis infestans</name>
    <dbReference type="NCBI Taxonomy" id="4787"/>
    <lineage>
        <taxon>Eukaryota</taxon>
        <taxon>Sar</taxon>
        <taxon>Stramenopiles</taxon>
        <taxon>Oomycota</taxon>
        <taxon>Peronosporomycetes</taxon>
        <taxon>Peronosporales</taxon>
        <taxon>Peronosporaceae</taxon>
        <taxon>Phytophthora</taxon>
    </lineage>
</organism>
<dbReference type="Proteomes" id="UP000704712">
    <property type="component" value="Unassembled WGS sequence"/>
</dbReference>
<accession>A0A833T7S3</accession>
<evidence type="ECO:0000313" key="2">
    <source>
        <dbReference type="EMBL" id="KAF4132539.1"/>
    </source>
</evidence>
<gene>
    <name evidence="1" type="ORF">GN244_ATG09033</name>
    <name evidence="2" type="ORF">GN958_ATG18269</name>
</gene>
<dbReference type="EMBL" id="WSZM01000187">
    <property type="protein sequence ID" value="KAF4038815.1"/>
    <property type="molecule type" value="Genomic_DNA"/>
</dbReference>